<evidence type="ECO:0000313" key="3">
    <source>
        <dbReference type="Proteomes" id="UP000245119"/>
    </source>
</evidence>
<evidence type="ECO:0000313" key="2">
    <source>
        <dbReference type="EMBL" id="PVD28780.1"/>
    </source>
</evidence>
<name>A0A2T7P5T5_POMCA</name>
<sequence>MKCIVLLALLVVAANTRFICPSDLSTFQCFETAPGVPMCLTDYTWVCGNCGVKWAYCEAKADGVNNPPIKTSDAVCAGTPKPQC</sequence>
<comment type="caution">
    <text evidence="2">The sequence shown here is derived from an EMBL/GenBank/DDBJ whole genome shotgun (WGS) entry which is preliminary data.</text>
</comment>
<feature type="chain" id="PRO_5015409304" evidence="1">
    <location>
        <begin position="17"/>
        <end position="84"/>
    </location>
</feature>
<proteinExistence type="predicted"/>
<organism evidence="2 3">
    <name type="scientific">Pomacea canaliculata</name>
    <name type="common">Golden apple snail</name>
    <dbReference type="NCBI Taxonomy" id="400727"/>
    <lineage>
        <taxon>Eukaryota</taxon>
        <taxon>Metazoa</taxon>
        <taxon>Spiralia</taxon>
        <taxon>Lophotrochozoa</taxon>
        <taxon>Mollusca</taxon>
        <taxon>Gastropoda</taxon>
        <taxon>Caenogastropoda</taxon>
        <taxon>Architaenioglossa</taxon>
        <taxon>Ampullarioidea</taxon>
        <taxon>Ampullariidae</taxon>
        <taxon>Pomacea</taxon>
    </lineage>
</organism>
<gene>
    <name evidence="2" type="ORF">C0Q70_11375</name>
</gene>
<evidence type="ECO:0000256" key="1">
    <source>
        <dbReference type="SAM" id="SignalP"/>
    </source>
</evidence>
<feature type="signal peptide" evidence="1">
    <location>
        <begin position="1"/>
        <end position="16"/>
    </location>
</feature>
<dbReference type="AlphaFoldDB" id="A0A2T7P5T5"/>
<dbReference type="Proteomes" id="UP000245119">
    <property type="component" value="Linkage Group LG6"/>
</dbReference>
<keyword evidence="1" id="KW-0732">Signal</keyword>
<reference evidence="2 3" key="1">
    <citation type="submission" date="2018-04" db="EMBL/GenBank/DDBJ databases">
        <title>The genome of golden apple snail Pomacea canaliculata provides insight into stress tolerance and invasive adaptation.</title>
        <authorList>
            <person name="Liu C."/>
            <person name="Liu B."/>
            <person name="Ren Y."/>
            <person name="Zhang Y."/>
            <person name="Wang H."/>
            <person name="Li S."/>
            <person name="Jiang F."/>
            <person name="Yin L."/>
            <person name="Zhang G."/>
            <person name="Qian W."/>
            <person name="Fan W."/>
        </authorList>
    </citation>
    <scope>NUCLEOTIDE SEQUENCE [LARGE SCALE GENOMIC DNA]</scope>
    <source>
        <strain evidence="2">SZHN2017</strain>
        <tissue evidence="2">Muscle</tissue>
    </source>
</reference>
<keyword evidence="3" id="KW-1185">Reference proteome</keyword>
<protein>
    <submittedName>
        <fullName evidence="2">Uncharacterized protein</fullName>
    </submittedName>
</protein>
<accession>A0A2T7P5T5</accession>
<dbReference type="EMBL" id="PZQS01000006">
    <property type="protein sequence ID" value="PVD28780.1"/>
    <property type="molecule type" value="Genomic_DNA"/>
</dbReference>